<dbReference type="SMART" id="SM00421">
    <property type="entry name" value="HTH_LUXR"/>
    <property type="match status" value="1"/>
</dbReference>
<dbReference type="Proteomes" id="UP001223144">
    <property type="component" value="Unassembled WGS sequence"/>
</dbReference>
<dbReference type="Gene3D" id="1.25.40.10">
    <property type="entry name" value="Tetratricopeptide repeat domain"/>
    <property type="match status" value="2"/>
</dbReference>
<dbReference type="PANTHER" id="PTHR16305:SF35">
    <property type="entry name" value="TRANSCRIPTIONAL ACTIVATOR DOMAIN"/>
    <property type="match status" value="1"/>
</dbReference>
<accession>A0ABT6HY45</accession>
<dbReference type="PRINTS" id="PR00038">
    <property type="entry name" value="HTHLUXR"/>
</dbReference>
<dbReference type="Pfam" id="PF13191">
    <property type="entry name" value="AAA_16"/>
    <property type="match status" value="1"/>
</dbReference>
<keyword evidence="6" id="KW-1185">Reference proteome</keyword>
<dbReference type="SUPFAM" id="SSF52540">
    <property type="entry name" value="P-loop containing nucleoside triphosphate hydrolases"/>
    <property type="match status" value="1"/>
</dbReference>
<feature type="region of interest" description="Disordered" evidence="3">
    <location>
        <begin position="1"/>
        <end position="28"/>
    </location>
</feature>
<evidence type="ECO:0000256" key="1">
    <source>
        <dbReference type="ARBA" id="ARBA00022741"/>
    </source>
</evidence>
<gene>
    <name evidence="5" type="ORF">QCN29_33530</name>
</gene>
<dbReference type="InterPro" id="IPR000792">
    <property type="entry name" value="Tscrpt_reg_LuxR_C"/>
</dbReference>
<dbReference type="SUPFAM" id="SSF46894">
    <property type="entry name" value="C-terminal effector domain of the bipartite response regulators"/>
    <property type="match status" value="1"/>
</dbReference>
<comment type="caution">
    <text evidence="5">The sequence shown here is derived from an EMBL/GenBank/DDBJ whole genome shotgun (WGS) entry which is preliminary data.</text>
</comment>
<feature type="compositionally biased region" description="Pro residues" evidence="3">
    <location>
        <begin position="7"/>
        <end position="21"/>
    </location>
</feature>
<reference evidence="5 6" key="1">
    <citation type="submission" date="2023-04" db="EMBL/GenBank/DDBJ databases">
        <title>Streptomyces chengmaiensis sp. nov. isolated from the stem of mangrove plant in Hainan.</title>
        <authorList>
            <person name="Huang X."/>
            <person name="Zhou S."/>
            <person name="Chu X."/>
            <person name="Xie Y."/>
            <person name="Lin Y."/>
        </authorList>
    </citation>
    <scope>NUCLEOTIDE SEQUENCE [LARGE SCALE GENOMIC DNA]</scope>
    <source>
        <strain evidence="5 6">HNM0663</strain>
    </source>
</reference>
<keyword evidence="1" id="KW-0547">Nucleotide-binding</keyword>
<dbReference type="InterPro" id="IPR011990">
    <property type="entry name" value="TPR-like_helical_dom_sf"/>
</dbReference>
<dbReference type="EMBL" id="JARWBG010000074">
    <property type="protein sequence ID" value="MDH2393600.1"/>
    <property type="molecule type" value="Genomic_DNA"/>
</dbReference>
<name>A0ABT6HY45_9ACTN</name>
<protein>
    <submittedName>
        <fullName evidence="5">AAA family ATPase</fullName>
    </submittedName>
</protein>
<dbReference type="Pfam" id="PF00196">
    <property type="entry name" value="GerE"/>
    <property type="match status" value="1"/>
</dbReference>
<dbReference type="InterPro" id="IPR027417">
    <property type="entry name" value="P-loop_NTPase"/>
</dbReference>
<dbReference type="InterPro" id="IPR041664">
    <property type="entry name" value="AAA_16"/>
</dbReference>
<feature type="region of interest" description="Disordered" evidence="3">
    <location>
        <begin position="134"/>
        <end position="154"/>
    </location>
</feature>
<dbReference type="CDD" id="cd06170">
    <property type="entry name" value="LuxR_C_like"/>
    <property type="match status" value="1"/>
</dbReference>
<dbReference type="InterPro" id="IPR036388">
    <property type="entry name" value="WH-like_DNA-bd_sf"/>
</dbReference>
<evidence type="ECO:0000313" key="5">
    <source>
        <dbReference type="EMBL" id="MDH2393600.1"/>
    </source>
</evidence>
<proteinExistence type="predicted"/>
<dbReference type="Gene3D" id="1.10.10.10">
    <property type="entry name" value="Winged helix-like DNA-binding domain superfamily/Winged helix DNA-binding domain"/>
    <property type="match status" value="1"/>
</dbReference>
<dbReference type="PROSITE" id="PS50043">
    <property type="entry name" value="HTH_LUXR_2"/>
    <property type="match status" value="1"/>
</dbReference>
<evidence type="ECO:0000259" key="4">
    <source>
        <dbReference type="PROSITE" id="PS50043"/>
    </source>
</evidence>
<keyword evidence="2" id="KW-0067">ATP-binding</keyword>
<dbReference type="InterPro" id="IPR016032">
    <property type="entry name" value="Sig_transdc_resp-reg_C-effctor"/>
</dbReference>
<dbReference type="PROSITE" id="PS00622">
    <property type="entry name" value="HTH_LUXR_1"/>
    <property type="match status" value="1"/>
</dbReference>
<evidence type="ECO:0000256" key="3">
    <source>
        <dbReference type="SAM" id="MobiDB-lite"/>
    </source>
</evidence>
<feature type="domain" description="HTH luxR-type" evidence="4">
    <location>
        <begin position="948"/>
        <end position="1013"/>
    </location>
</feature>
<dbReference type="PANTHER" id="PTHR16305">
    <property type="entry name" value="TESTICULAR SOLUBLE ADENYLYL CYCLASE"/>
    <property type="match status" value="1"/>
</dbReference>
<evidence type="ECO:0000256" key="2">
    <source>
        <dbReference type="ARBA" id="ARBA00022840"/>
    </source>
</evidence>
<dbReference type="RefSeq" id="WP_279932878.1">
    <property type="nucleotide sequence ID" value="NZ_JARWBG010000074.1"/>
</dbReference>
<organism evidence="5 6">
    <name type="scientific">Streptomyces chengmaiensis</name>
    <dbReference type="NCBI Taxonomy" id="3040919"/>
    <lineage>
        <taxon>Bacteria</taxon>
        <taxon>Bacillati</taxon>
        <taxon>Actinomycetota</taxon>
        <taxon>Actinomycetes</taxon>
        <taxon>Kitasatosporales</taxon>
        <taxon>Streptomycetaceae</taxon>
        <taxon>Streptomyces</taxon>
    </lineage>
</organism>
<sequence length="1020" mass="106346">MTGADGEPPPLAATVPDPPYDAPATGPLLGRRPELISLGRALQTMADGRFQVLEVTGEPGIGKTRLLEEAGGRARRRGHLVLTGRATEFEHDLPLALVIDALDDHLALDPAVLDRLGPEADHLVEVFPGLRKAARAPSGDSSGPGNETGVPGGPGRYRFHRAVRSLLEVLAGPSGLVLLLDDVHWADPASLDLLDHLLRRPPSGGVLLGLAYRPRQVAARLTSVTAGLPTGQARRLDVKPLTRAEAGELLGGGVDAARQERIYRLSGGNPLYLHALRNGDLLPGAGAETGAAAGSEGVRGGSTAWTPEELDLDAAVPAAVRAALATELESAPGTAQLVAMAAAVAGGEFDPALVAAVAQTPRAQVLAAVDDLVARDLVRPVPASGRFRFRHPLVRQVAYAAARAGWRLAAHARAGSHLQKVGAPAETQAHHVARSADLGDVDAAATLVRAARAVAAQAPATAVDWLHTALSILPDSGDTQLPNALDVGSRLDLLGELAHCQELSGNPRESRGTLRTVMRLLPPGDHAQRARTVGRCATLERLLGGHAEARALLRAELSRQPDPASLPASRLRIQLALYTLGQGDFATAHDLLNQVATTHEEHAVVPALAAGLRAFAAGPSSRDTAGAPAFPDVAAGLIDEVSDATIAAQIESFTWLCFTEMYLGHHGSALRHFTRCARVATEAGLHHMLPYILGGTASVQGWLGDLRKAAATAEEAVATARMLGAAEPLAMALSDQSWVLCRTGASREAVEIAEQALAAADAHDGGGRIMAQTTLALAQMATGDVDAGHLRLLDPCGGPDLPLLSPANRLTGFSLMAEAEAGRSNAAQARYWSTQAERLADTSTDLGAGLTLLTRAYALSVDTPADAARCAVDAALALARAGTHHEAGRAHMLAGSCHAALGQRAAALAELRVAAETLSRCGAERQYARAARLQRQLGARVAAKNTRQHGTTHGLSRREAEVAGLLCAGRTNQEIAEQLVLSVRTVETHVSRIYAKLNVTSRAAAVSLLSQADFKVDHLG</sequence>
<evidence type="ECO:0000313" key="6">
    <source>
        <dbReference type="Proteomes" id="UP001223144"/>
    </source>
</evidence>
<dbReference type="SUPFAM" id="SSF48452">
    <property type="entry name" value="TPR-like"/>
    <property type="match status" value="2"/>
</dbReference>